<evidence type="ECO:0000256" key="6">
    <source>
        <dbReference type="SAM" id="MobiDB-lite"/>
    </source>
</evidence>
<feature type="region of interest" description="Disordered" evidence="6">
    <location>
        <begin position="143"/>
        <end position="202"/>
    </location>
</feature>
<evidence type="ECO:0000313" key="8">
    <source>
        <dbReference type="EMBL" id="CDJ46027.1"/>
    </source>
</evidence>
<dbReference type="SMART" id="SM00119">
    <property type="entry name" value="HECTc"/>
    <property type="match status" value="1"/>
</dbReference>
<proteinExistence type="predicted"/>
<keyword evidence="3" id="KW-0808">Transferase</keyword>
<organism evidence="8 9">
    <name type="scientific">Eimeria brunetti</name>
    <dbReference type="NCBI Taxonomy" id="51314"/>
    <lineage>
        <taxon>Eukaryota</taxon>
        <taxon>Sar</taxon>
        <taxon>Alveolata</taxon>
        <taxon>Apicomplexa</taxon>
        <taxon>Conoidasida</taxon>
        <taxon>Coccidia</taxon>
        <taxon>Eucoccidiorida</taxon>
        <taxon>Eimeriorina</taxon>
        <taxon>Eimeriidae</taxon>
        <taxon>Eimeria</taxon>
    </lineage>
</organism>
<evidence type="ECO:0000256" key="3">
    <source>
        <dbReference type="ARBA" id="ARBA00022679"/>
    </source>
</evidence>
<dbReference type="Proteomes" id="UP000030750">
    <property type="component" value="Unassembled WGS sequence"/>
</dbReference>
<keyword evidence="9" id="KW-1185">Reference proteome</keyword>
<dbReference type="SUPFAM" id="SSF56204">
    <property type="entry name" value="Hect, E3 ligase catalytic domain"/>
    <property type="match status" value="1"/>
</dbReference>
<dbReference type="OrthoDB" id="409931at2759"/>
<feature type="compositionally biased region" description="Low complexity" evidence="6">
    <location>
        <begin position="146"/>
        <end position="181"/>
    </location>
</feature>
<dbReference type="PANTHER" id="PTHR45700">
    <property type="entry name" value="UBIQUITIN-PROTEIN LIGASE E3C"/>
    <property type="match status" value="1"/>
</dbReference>
<accession>U6L6L7</accession>
<dbReference type="FunFam" id="3.30.2410.10:FF:000003">
    <property type="entry name" value="probable E3 ubiquitin-protein ligase HERC4 isoform X1"/>
    <property type="match status" value="1"/>
</dbReference>
<dbReference type="Pfam" id="PF00632">
    <property type="entry name" value="HECT"/>
    <property type="match status" value="1"/>
</dbReference>
<dbReference type="GO" id="GO:0061630">
    <property type="term" value="F:ubiquitin protein ligase activity"/>
    <property type="evidence" value="ECO:0007669"/>
    <property type="project" value="UniProtKB-EC"/>
</dbReference>
<reference evidence="8" key="1">
    <citation type="submission" date="2013-10" db="EMBL/GenBank/DDBJ databases">
        <title>Genomic analysis of the causative agents of coccidiosis in chickens.</title>
        <authorList>
            <person name="Reid A.J."/>
            <person name="Blake D."/>
            <person name="Billington K."/>
            <person name="Browne H."/>
            <person name="Dunn M."/>
            <person name="Hung S."/>
            <person name="Kawahara F."/>
            <person name="Miranda-Saavedra D."/>
            <person name="Mourier T."/>
            <person name="Nagra H."/>
            <person name="Otto T.D."/>
            <person name="Rawlings N."/>
            <person name="Sanchez A."/>
            <person name="Sanders M."/>
            <person name="Subramaniam C."/>
            <person name="Tay Y."/>
            <person name="Dear P."/>
            <person name="Doerig C."/>
            <person name="Gruber A."/>
            <person name="Parkinson J."/>
            <person name="Shirley M."/>
            <person name="Wan K.L."/>
            <person name="Berriman M."/>
            <person name="Tomley F."/>
            <person name="Pain A."/>
        </authorList>
    </citation>
    <scope>NUCLEOTIDE SEQUENCE [LARGE SCALE GENOMIC DNA]</scope>
    <source>
        <strain evidence="8">Houghton</strain>
    </source>
</reference>
<evidence type="ECO:0000256" key="5">
    <source>
        <dbReference type="PROSITE-ProRule" id="PRU00104"/>
    </source>
</evidence>
<protein>
    <recommendedName>
        <fullName evidence="2">HECT-type E3 ubiquitin transferase</fullName>
        <ecNumber evidence="2">2.3.2.26</ecNumber>
    </recommendedName>
</protein>
<evidence type="ECO:0000259" key="7">
    <source>
        <dbReference type="PROSITE" id="PS50237"/>
    </source>
</evidence>
<dbReference type="EMBL" id="HG710264">
    <property type="protein sequence ID" value="CDJ46027.1"/>
    <property type="molecule type" value="Genomic_DNA"/>
</dbReference>
<evidence type="ECO:0000256" key="2">
    <source>
        <dbReference type="ARBA" id="ARBA00012485"/>
    </source>
</evidence>
<evidence type="ECO:0000313" key="9">
    <source>
        <dbReference type="Proteomes" id="UP000030750"/>
    </source>
</evidence>
<dbReference type="CDD" id="cd00078">
    <property type="entry name" value="HECTc"/>
    <property type="match status" value="1"/>
</dbReference>
<evidence type="ECO:0000256" key="4">
    <source>
        <dbReference type="ARBA" id="ARBA00022786"/>
    </source>
</evidence>
<gene>
    <name evidence="8" type="ORF">EBH_0010630</name>
</gene>
<name>U6L6L7_9EIME</name>
<feature type="active site" description="Glycyl thioester intermediate" evidence="5">
    <location>
        <position position="1132"/>
    </location>
</feature>
<feature type="region of interest" description="Disordered" evidence="6">
    <location>
        <begin position="467"/>
        <end position="490"/>
    </location>
</feature>
<dbReference type="InterPro" id="IPR035983">
    <property type="entry name" value="Hect_E3_ubiquitin_ligase"/>
</dbReference>
<feature type="compositionally biased region" description="Low complexity" evidence="6">
    <location>
        <begin position="641"/>
        <end position="652"/>
    </location>
</feature>
<feature type="region of interest" description="Disordered" evidence="6">
    <location>
        <begin position="566"/>
        <end position="661"/>
    </location>
</feature>
<comment type="catalytic activity">
    <reaction evidence="1">
        <text>S-ubiquitinyl-[E2 ubiquitin-conjugating enzyme]-L-cysteine + [acceptor protein]-L-lysine = [E2 ubiquitin-conjugating enzyme]-L-cysteine + N(6)-ubiquitinyl-[acceptor protein]-L-lysine.</text>
        <dbReference type="EC" id="2.3.2.26"/>
    </reaction>
</comment>
<dbReference type="EC" id="2.3.2.26" evidence="2"/>
<dbReference type="PANTHER" id="PTHR45700:SF8">
    <property type="entry name" value="HECT-TYPE E3 UBIQUITIN TRANSFERASE"/>
    <property type="match status" value="1"/>
</dbReference>
<evidence type="ECO:0000256" key="1">
    <source>
        <dbReference type="ARBA" id="ARBA00000885"/>
    </source>
</evidence>
<feature type="domain" description="HECT" evidence="7">
    <location>
        <begin position="836"/>
        <end position="1164"/>
    </location>
</feature>
<dbReference type="InterPro" id="IPR044611">
    <property type="entry name" value="E3A/B/C-like"/>
</dbReference>
<dbReference type="InterPro" id="IPR000569">
    <property type="entry name" value="HECT_dom"/>
</dbReference>
<feature type="region of interest" description="Disordered" evidence="6">
    <location>
        <begin position="1"/>
        <end position="21"/>
    </location>
</feature>
<feature type="compositionally biased region" description="Polar residues" evidence="6">
    <location>
        <begin position="1"/>
        <end position="13"/>
    </location>
</feature>
<reference evidence="8" key="2">
    <citation type="submission" date="2013-10" db="EMBL/GenBank/DDBJ databases">
        <authorList>
            <person name="Aslett M."/>
        </authorList>
    </citation>
    <scope>NUCLEOTIDE SEQUENCE [LARGE SCALE GENOMIC DNA]</scope>
    <source>
        <strain evidence="8">Houghton</strain>
    </source>
</reference>
<keyword evidence="4 5" id="KW-0833">Ubl conjugation pathway</keyword>
<dbReference type="VEuPathDB" id="ToxoDB:EBH_0010630"/>
<dbReference type="Gene3D" id="3.90.1750.10">
    <property type="entry name" value="Hect, E3 ligase catalytic domains"/>
    <property type="match status" value="1"/>
</dbReference>
<dbReference type="Gene3D" id="3.30.2410.10">
    <property type="entry name" value="Hect, E3 ligase catalytic domain"/>
    <property type="match status" value="1"/>
</dbReference>
<dbReference type="PROSITE" id="PS50237">
    <property type="entry name" value="HECT"/>
    <property type="match status" value="1"/>
</dbReference>
<dbReference type="Gene3D" id="3.30.2160.10">
    <property type="entry name" value="Hect, E3 ligase catalytic domain"/>
    <property type="match status" value="1"/>
</dbReference>
<dbReference type="GO" id="GO:0000209">
    <property type="term" value="P:protein polyubiquitination"/>
    <property type="evidence" value="ECO:0007669"/>
    <property type="project" value="InterPro"/>
</dbReference>
<sequence>MGSVVSSPLARQSNEGEERLRHTRTHPIWARHCQHRHQEDLAFTADPSARSRFLFNNRRNCPGCAAAAAMAASGAELPHAAAGGGTGEPESLVRSPAVEALVAEGLLHAGESIEDLKESFLLLDFDAEKSEASAQAAHRLLREFSSNRTTTNNNGSTSSSNSSTSTSNTSSGSNGSSSNGSGSNGSGRNSDDVSTSAPAISGGPSVYGESACCRLGSARRQQRWMQKLLEADTETLQESLKTKKDWESFTGGFPSNFYVLSRVFLLPGAESQWRTPPVDWDPLHLLLQTMYGLCCRLLQRAAVLLHPQQLIFVLVLLVRLLSAGRLEIWHYLTAPQHPAEDALRAGLLLLHILYVANSYRGLRRQLLWDGPMASDSSCPSSITPKVLPALAEIPEAVAAIAVAAAKLDGQEAPQPQQLQQELREINLALFQNETINSSQALLQHEFALWLRLRRGAAAQTVSALLLQQPFTPPPPRRLRNRNGGQNSQPAMPALTEAAAPSNSTAGTAAAAVETAAAAAETAAEAAAPAASAALPEAGPAPATNGCCNASEMPSADGVLPVATAEGPEAAAAAPQEPAPVASPAATAGEANAAENATAAHPVSPGSVPSAEDGTEAARPALPEDPENPGVAAAAGGGGAAAAGSSTGEAPEAATRDAAAERGTSALRNMSVDYEPIDYDEAGVVDEEVSAAATAAANRLGLLPLPLGVWGFPGSPTRLAGATSPGAILSNPSATAAGQVANAPFNHFAVPAATLQTHMFAILAHPFVLTEQAKAEVVRMQAILQQQHQARQAEVESLLHLCRSVNGPLLPFLQLQVRREHVVEDTLQQIELISSTNSTTLRKSLKVVFIGEEGVDQGGVTREFFQLLVDELFNPAYGMFTVDEESSSCWFCTDSVAGLVPFELVGTICGLAIHNAVVMPVRFPLPLFKKLLGWPSHTLQDLATLSPRVARSLQDVLEASAEELKDMELTFTYTVNFLGECKERPLGKHDPNEVVTIENRREYVNAYIQHVLTDAPSPQYEAFKRGFFRTLDSSTLSLLLPQELQLLLAGSQEPISVAMLQKATIYQDGYTSESLAIYRLWNVIEKFTPKQRRQFLMFVTGSDHMPIGGAEALQLVVGRHCSDTHRLPISHTCFNFLLLPDYSSEEKMYKLLLLAIQNCRGFGFSSSTINWINIYSSSSINCSSIYSSSTINCSNIYSSSSINCSSIYSSSITCSSIYSSSSINYSSIYSSSSSSINYSSIYSSSSINFSGIYSSSSINYSGIYSSSSINISSIYSSSSINFSGIYSSSSINFSGIYSSSSINYSGIYSSSSINISSIYSSSSINFSGIYSSSSSSINYSSIYSSSSINISSIYSSSRINISSIYSSSSINISSIYSSNSNLQQHLQQQQQQAARGSPATI</sequence>
<feature type="compositionally biased region" description="Low complexity" evidence="6">
    <location>
        <begin position="566"/>
        <end position="599"/>
    </location>
</feature>